<comment type="caution">
    <text evidence="1">The sequence shown here is derived from an EMBL/GenBank/DDBJ whole genome shotgun (WGS) entry which is preliminary data.</text>
</comment>
<organism evidence="1 2">
    <name type="scientific">Lysinibacillus sphaericus CBAM5</name>
    <dbReference type="NCBI Taxonomy" id="1400869"/>
    <lineage>
        <taxon>Bacteria</taxon>
        <taxon>Bacillati</taxon>
        <taxon>Bacillota</taxon>
        <taxon>Bacilli</taxon>
        <taxon>Bacillales</taxon>
        <taxon>Bacillaceae</taxon>
        <taxon>Lysinibacillus</taxon>
    </lineage>
</organism>
<reference evidence="1 2" key="1">
    <citation type="journal article" date="2015" name="Stand. Genomic Sci.">
        <title>Genome sequence and description of the mosquitocidal and heavy metal tolerant strain Lysinibacillus sphaericus CBAM5.</title>
        <authorList>
            <person name="Pena-Montenegro T.D."/>
            <person name="Lozano L."/>
            <person name="Dussan J."/>
        </authorList>
    </citation>
    <scope>NUCLEOTIDE SEQUENCE [LARGE SCALE GENOMIC DNA]</scope>
    <source>
        <strain evidence="1 2">CBAM5</strain>
    </source>
</reference>
<protein>
    <submittedName>
        <fullName evidence="1">Uncharacterized protein</fullName>
    </submittedName>
</protein>
<gene>
    <name evidence="1" type="ORF">P799_08685</name>
</gene>
<dbReference type="Proteomes" id="UP000023555">
    <property type="component" value="Unassembled WGS sequence"/>
</dbReference>
<evidence type="ECO:0000313" key="2">
    <source>
        <dbReference type="Proteomes" id="UP000023555"/>
    </source>
</evidence>
<evidence type="ECO:0000313" key="1">
    <source>
        <dbReference type="EMBL" id="EWH33394.1"/>
    </source>
</evidence>
<dbReference type="AlphaFoldDB" id="W7RSA0"/>
<sequence>MLSFWICYVLQTNASLMSFEFFNRTARGDSIKRIGRFLATIVIALDYKKTLVF</sequence>
<name>W7RSA0_LYSSH</name>
<dbReference type="EMBL" id="AYKQ01000009">
    <property type="protein sequence ID" value="EWH33394.1"/>
    <property type="molecule type" value="Genomic_DNA"/>
</dbReference>
<accession>W7RSA0</accession>
<proteinExistence type="predicted"/>
<dbReference type="HOGENOM" id="CLU_3063149_0_0_9"/>